<reference evidence="1" key="1">
    <citation type="journal article" date="2019" name="bioRxiv">
        <title>The Genome of the Zebra Mussel, Dreissena polymorpha: A Resource for Invasive Species Research.</title>
        <authorList>
            <person name="McCartney M.A."/>
            <person name="Auch B."/>
            <person name="Kono T."/>
            <person name="Mallez S."/>
            <person name="Zhang Y."/>
            <person name="Obille A."/>
            <person name="Becker A."/>
            <person name="Abrahante J.E."/>
            <person name="Garbe J."/>
            <person name="Badalamenti J.P."/>
            <person name="Herman A."/>
            <person name="Mangelson H."/>
            <person name="Liachko I."/>
            <person name="Sullivan S."/>
            <person name="Sone E.D."/>
            <person name="Koren S."/>
            <person name="Silverstein K.A.T."/>
            <person name="Beckman K.B."/>
            <person name="Gohl D.M."/>
        </authorList>
    </citation>
    <scope>NUCLEOTIDE SEQUENCE</scope>
    <source>
        <strain evidence="1">Duluth1</strain>
        <tissue evidence="1">Whole animal</tissue>
    </source>
</reference>
<comment type="caution">
    <text evidence="1">The sequence shown here is derived from an EMBL/GenBank/DDBJ whole genome shotgun (WGS) entry which is preliminary data.</text>
</comment>
<reference evidence="1" key="2">
    <citation type="submission" date="2020-11" db="EMBL/GenBank/DDBJ databases">
        <authorList>
            <person name="McCartney M.A."/>
            <person name="Auch B."/>
            <person name="Kono T."/>
            <person name="Mallez S."/>
            <person name="Becker A."/>
            <person name="Gohl D.M."/>
            <person name="Silverstein K.A.T."/>
            <person name="Koren S."/>
            <person name="Bechman K.B."/>
            <person name="Herman A."/>
            <person name="Abrahante J.E."/>
            <person name="Garbe J."/>
        </authorList>
    </citation>
    <scope>NUCLEOTIDE SEQUENCE</scope>
    <source>
        <strain evidence="1">Duluth1</strain>
        <tissue evidence="1">Whole animal</tissue>
    </source>
</reference>
<accession>A0A9D4QJQ9</accession>
<evidence type="ECO:0000313" key="1">
    <source>
        <dbReference type="EMBL" id="KAH3834043.1"/>
    </source>
</evidence>
<dbReference type="Proteomes" id="UP000828390">
    <property type="component" value="Unassembled WGS sequence"/>
</dbReference>
<sequence>MFSYLTVQGTEETAAIHFPHALRGTWQYEFQSAASVNKYCRSNSSMEICRANDTKTMDFDYDKCSTMQAYSGRFNVVPLDVGYSYCAGLCEKFACQCCHAYLTDCRNVVFL</sequence>
<dbReference type="AlphaFoldDB" id="A0A9D4QJQ9"/>
<organism evidence="1 2">
    <name type="scientific">Dreissena polymorpha</name>
    <name type="common">Zebra mussel</name>
    <name type="synonym">Mytilus polymorpha</name>
    <dbReference type="NCBI Taxonomy" id="45954"/>
    <lineage>
        <taxon>Eukaryota</taxon>
        <taxon>Metazoa</taxon>
        <taxon>Spiralia</taxon>
        <taxon>Lophotrochozoa</taxon>
        <taxon>Mollusca</taxon>
        <taxon>Bivalvia</taxon>
        <taxon>Autobranchia</taxon>
        <taxon>Heteroconchia</taxon>
        <taxon>Euheterodonta</taxon>
        <taxon>Imparidentia</taxon>
        <taxon>Neoheterodontei</taxon>
        <taxon>Myida</taxon>
        <taxon>Dreissenoidea</taxon>
        <taxon>Dreissenidae</taxon>
        <taxon>Dreissena</taxon>
    </lineage>
</organism>
<keyword evidence="2" id="KW-1185">Reference proteome</keyword>
<name>A0A9D4QJQ9_DREPO</name>
<dbReference type="EMBL" id="JAIWYP010000004">
    <property type="protein sequence ID" value="KAH3834043.1"/>
    <property type="molecule type" value="Genomic_DNA"/>
</dbReference>
<protein>
    <submittedName>
        <fullName evidence="1">Uncharacterized protein</fullName>
    </submittedName>
</protein>
<evidence type="ECO:0000313" key="2">
    <source>
        <dbReference type="Proteomes" id="UP000828390"/>
    </source>
</evidence>
<proteinExistence type="predicted"/>
<gene>
    <name evidence="1" type="ORF">DPMN_107361</name>
</gene>